<evidence type="ECO:0000259" key="1">
    <source>
        <dbReference type="Pfam" id="PF13843"/>
    </source>
</evidence>
<dbReference type="WBParaSite" id="nRc.2.0.1.t05136-RA">
    <property type="protein sequence ID" value="nRc.2.0.1.t05136-RA"/>
    <property type="gene ID" value="nRc.2.0.1.g05136"/>
</dbReference>
<dbReference type="Pfam" id="PF13843">
    <property type="entry name" value="DDE_Tnp_1_7"/>
    <property type="match status" value="1"/>
</dbReference>
<dbReference type="OMA" id="ECHKLPE"/>
<dbReference type="Proteomes" id="UP000887565">
    <property type="component" value="Unplaced"/>
</dbReference>
<name>A0A915HUB4_ROMCU</name>
<reference evidence="3" key="1">
    <citation type="submission" date="2022-11" db="UniProtKB">
        <authorList>
            <consortium name="WormBaseParasite"/>
        </authorList>
    </citation>
    <scope>IDENTIFICATION</scope>
</reference>
<accession>A0A915HUB4</accession>
<dbReference type="InterPro" id="IPR029526">
    <property type="entry name" value="PGBD"/>
</dbReference>
<sequence length="300" mass="34243">YSQILAISKPTASDLENINENQLGEIEPGDVCGELDVIINQNEEVNGVNDILKSLVGKEPELIHQSPFEIFLNLLSEDYLEHLVNMTNLYTPQKLAQVNTTSNELIRFFGILLYSECHKLPEKDHYWSMADDLSNGVVPKIMSRKRFHELKTYLHLVDNLNLEPGKAAKVTPFYRHLSKRFQKIGGIFVENLSIDESIVPYFGHHSCKMFIRGKPIHFGYKLWMMCSSDGYPFALNIYMGTKNVEAASTVEEKLPVCTQVIFDLIAVTGDPTAHSLYFENFFTSYDLMIQLREHGFRPTG</sequence>
<evidence type="ECO:0000313" key="3">
    <source>
        <dbReference type="WBParaSite" id="nRc.2.0.1.t05136-RA"/>
    </source>
</evidence>
<feature type="domain" description="PiggyBac transposable element-derived protein" evidence="1">
    <location>
        <begin position="66"/>
        <end position="300"/>
    </location>
</feature>
<keyword evidence="2" id="KW-1185">Reference proteome</keyword>
<evidence type="ECO:0000313" key="2">
    <source>
        <dbReference type="Proteomes" id="UP000887565"/>
    </source>
</evidence>
<proteinExistence type="predicted"/>
<protein>
    <submittedName>
        <fullName evidence="3">PiggyBac transposable element-derived protein domain-containing protein</fullName>
    </submittedName>
</protein>
<dbReference type="GO" id="GO:0043565">
    <property type="term" value="F:sequence-specific DNA binding"/>
    <property type="evidence" value="ECO:0007669"/>
    <property type="project" value="TreeGrafter"/>
</dbReference>
<dbReference type="PANTHER" id="PTHR47055:SF3">
    <property type="entry name" value="PHORBOL-ESTER_DAG-TYPE DOMAIN-CONTAINING PROTEIN"/>
    <property type="match status" value="1"/>
</dbReference>
<organism evidence="2 3">
    <name type="scientific">Romanomermis culicivorax</name>
    <name type="common">Nematode worm</name>
    <dbReference type="NCBI Taxonomy" id="13658"/>
    <lineage>
        <taxon>Eukaryota</taxon>
        <taxon>Metazoa</taxon>
        <taxon>Ecdysozoa</taxon>
        <taxon>Nematoda</taxon>
        <taxon>Enoplea</taxon>
        <taxon>Dorylaimia</taxon>
        <taxon>Mermithida</taxon>
        <taxon>Mermithoidea</taxon>
        <taxon>Mermithidae</taxon>
        <taxon>Romanomermis</taxon>
    </lineage>
</organism>
<dbReference type="AlphaFoldDB" id="A0A915HUB4"/>
<dbReference type="PANTHER" id="PTHR47055">
    <property type="entry name" value="DDE_TNP_1_7 DOMAIN-CONTAINING PROTEIN"/>
    <property type="match status" value="1"/>
</dbReference>
<dbReference type="InterPro" id="IPR052638">
    <property type="entry name" value="PiggyBac_TE-derived"/>
</dbReference>